<sequence>MFANSKNKSSQLSFVLVSSEDCSLCHHFKSQLDSFSEKELPDFEYQVVDLKSSRDLFEKYKYDQPVLLYQGQTVLKHYFKSRLLLEFLQKLKTAKHETIGPVFTEALRQVSISNDNIVQGIKVLEDDVNFNCGFGSNLTRSGKVECEAAIMTSEKFAFGAVTAVDCIKNPILGAQKIIELIEESDWELIPPMILAGSQLKDWAIKNDLQVVENEELITTQMREDWAEIEEAFAGQRNSFDTVGGSSILLVDDKLVSTSCVSSGGIAHKTDGRVGHSAQFGAGIWSETVNGNISISLSVSGLGEAFYRTNFSKQLCKHILADDPETIILANSIQSFIQDKFLKDPLLHIFPTERLLFGGLLIYCNTDTKHCELVIFHNTKHFPYSFATGDGLDKPKGIRAKDLKKCNEGAFSVTPVETERDAKLLLYKSEEVTINDEFQIEVLEDVFNGAFYFFEKHDTQDSASLHKVFDCLLKVGKAQLSNIKTFVEELPNITDSEGDIEAQKRTIRSELTMIIYAMLETTTSLDRIGTVRHNQLVLKNAGARSNALIKEDKVLNQIDDQKKKLFQFFNDLTTMSFYDAQGEVNEIRIYLLWTSCALYPDFGQYIVKSILTFLEHSRFVRLTEKVNYIPIFEGLLIVGAKLNLMELISQEFISTSLSNIHIVDGTTLSCPIIEAMLEAENNLSLPDGFDLLLKAILDHFCLKSPLDLSKTNEGKILQSLLKVIASKKGKLVLSKLADFSLFFNTDVYKVKIAVISALGDMVVYGLNDEIDGEVEDEKLLILSKIADQMGDKNSFVRVKCISVFKKLAEQKKFNYQIMCLNIMKRIRDCLSDVILMVRKAALTCLGEILKSNCFNSTLTQYETKDACEVIKSEIHNTMNEMSPLQRMTVQLDFQKEQFKETIEQLIDLEKAGRPVQGDSHVFDQCYMDLLGSDLDKKASFIKACFAQFVLEDGIDASVDIILLKITEYVSEKLQEHTGDANDTVNEEQERTLKKRVEKLLKNMSAKMEEVAFIREMEESLAKIVEMAKSGMPSESEEAVKLIVEFEKFHVEGSITAFRNICCLIWRDDKKLKYELVKHAIKVCNSQNEDKNIRQNRIITNIVELLVGSEKNQSSVEEVVYQMLSFEPDEKDKGAQHIQFFDKKVFDLLFDIHFKEAINEPMKCLAIIRLIKLLARAMPKLVKERITELVEMFKYRTEIGDFHIEIIRIFGILGNHDDITVNEKKGAFKLDAKQPIFRVILKIMFANFDKDCDYWLPIMRAFTKMAFSVAINISFLFGNALLALNTILLDRMTAVMIYEDKIKANLVDLKTAIDGRQEEKVATLSAVGRIYDASGDIMRKNVNLMMIRLLEFMGEIAPHLCLYFEKAFVKDTAYIFDAFDELKLGKKVVTVHKFKGQCEDLQQWELDIINKEGMFVGPDDDNNSDDEEEGFGQIVSNYERFTTIAVAGRSGEVFEENTIMERCMHVVLHVIITEGHPSKYSGNTKRPFSRDVCDAAYLTLAKFLLINDFICEKYIGLIFQRLQTATPQCRNNLLVIIGDLVVRFPNQVAPYNTILLQTVMDVNTHVRYTAISMVVFLILKKLLPFKHSIADVARRITDPDESIAKVARYLFSSISKDEDSVKKVIPELISELLGRSTDINYSEFKHIIEYIFELIEKDKLATLLIEKLCTRLKNNSLGSEYDQLQIVQRLIFAISQLTINEKSFIFICQTMPSFARFLTSSEHVEESMNNILQSIEKLRKDSNTELNDNIDFFSEIVRGILNGEPFNLAHNKKLQEDYNSRFIFTQTDEATTHLTTKRRGPPKKK</sequence>
<organism evidence="1 2">
    <name type="scientific">Rhabditophanes sp. KR3021</name>
    <dbReference type="NCBI Taxonomy" id="114890"/>
    <lineage>
        <taxon>Eukaryota</taxon>
        <taxon>Metazoa</taxon>
        <taxon>Ecdysozoa</taxon>
        <taxon>Nematoda</taxon>
        <taxon>Chromadorea</taxon>
        <taxon>Rhabditida</taxon>
        <taxon>Tylenchina</taxon>
        <taxon>Panagrolaimomorpha</taxon>
        <taxon>Strongyloidoidea</taxon>
        <taxon>Alloionematidae</taxon>
        <taxon>Rhabditophanes</taxon>
    </lineage>
</organism>
<reference evidence="2" key="1">
    <citation type="submission" date="2016-11" db="UniProtKB">
        <authorList>
            <consortium name="WormBaseParasite"/>
        </authorList>
    </citation>
    <scope>IDENTIFICATION</scope>
    <source>
        <strain evidence="2">KR3021</strain>
    </source>
</reference>
<accession>A0AC35TUN3</accession>
<protein>
    <submittedName>
        <fullName evidence="2">Cnd1 domain-containing protein</fullName>
    </submittedName>
</protein>
<proteinExistence type="predicted"/>
<name>A0AC35TUN3_9BILA</name>
<dbReference type="Proteomes" id="UP000095286">
    <property type="component" value="Unplaced"/>
</dbReference>
<evidence type="ECO:0000313" key="1">
    <source>
        <dbReference type="Proteomes" id="UP000095286"/>
    </source>
</evidence>
<dbReference type="WBParaSite" id="RSKR_0000452200.1">
    <property type="protein sequence ID" value="RSKR_0000452200.1"/>
    <property type="gene ID" value="RSKR_0000452200"/>
</dbReference>
<evidence type="ECO:0000313" key="2">
    <source>
        <dbReference type="WBParaSite" id="RSKR_0000452200.1"/>
    </source>
</evidence>